<sequence>MPYVSTGDYTPPCRRSVCRSMSSHRSIWWRWPGTRGSKGTTSLYFQTWASQSDIAVFLDNWVLSGGHLVATGSSGVAGDGNVQLKSLSSSRRLALDDKREQLWSSYFAQPQPSVHGHVYTGPLIPLYGARHLFEWKVGTRGEYKLFPHAPFSPPEKAYDNIQVEQGRYGTGNFGRGKSVVIPFTVGRGYRELGLSIFRLFHKNTQQGR</sequence>
<name>A0ABR4HN73_9EURO</name>
<reference evidence="1 2" key="1">
    <citation type="submission" date="2024-07" db="EMBL/GenBank/DDBJ databases">
        <title>Section-level genome sequencing and comparative genomics of Aspergillus sections Usti and Cavernicolus.</title>
        <authorList>
            <consortium name="Lawrence Berkeley National Laboratory"/>
            <person name="Nybo J.L."/>
            <person name="Vesth T.C."/>
            <person name="Theobald S."/>
            <person name="Frisvad J.C."/>
            <person name="Larsen T.O."/>
            <person name="Kjaerboelling I."/>
            <person name="Rothschild-Mancinelli K."/>
            <person name="Lyhne E.K."/>
            <person name="Kogle M.E."/>
            <person name="Barry K."/>
            <person name="Clum A."/>
            <person name="Na H."/>
            <person name="Ledsgaard L."/>
            <person name="Lin J."/>
            <person name="Lipzen A."/>
            <person name="Kuo A."/>
            <person name="Riley R."/>
            <person name="Mondo S."/>
            <person name="LaButti K."/>
            <person name="Haridas S."/>
            <person name="Pangalinan J."/>
            <person name="Salamov A.A."/>
            <person name="Simmons B.A."/>
            <person name="Magnuson J.K."/>
            <person name="Chen J."/>
            <person name="Drula E."/>
            <person name="Henrissat B."/>
            <person name="Wiebenga A."/>
            <person name="Lubbers R.J."/>
            <person name="Gomes A.C."/>
            <person name="Makela M.R."/>
            <person name="Stajich J."/>
            <person name="Grigoriev I.V."/>
            <person name="Mortensen U.H."/>
            <person name="De vries R.P."/>
            <person name="Baker S.E."/>
            <person name="Andersen M.R."/>
        </authorList>
    </citation>
    <scope>NUCLEOTIDE SEQUENCE [LARGE SCALE GENOMIC DNA]</scope>
    <source>
        <strain evidence="1 2">CBS 600.67</strain>
    </source>
</reference>
<organism evidence="1 2">
    <name type="scientific">Aspergillus cavernicola</name>
    <dbReference type="NCBI Taxonomy" id="176166"/>
    <lineage>
        <taxon>Eukaryota</taxon>
        <taxon>Fungi</taxon>
        <taxon>Dikarya</taxon>
        <taxon>Ascomycota</taxon>
        <taxon>Pezizomycotina</taxon>
        <taxon>Eurotiomycetes</taxon>
        <taxon>Eurotiomycetidae</taxon>
        <taxon>Eurotiales</taxon>
        <taxon>Aspergillaceae</taxon>
        <taxon>Aspergillus</taxon>
        <taxon>Aspergillus subgen. Nidulantes</taxon>
    </lineage>
</organism>
<dbReference type="Proteomes" id="UP001610335">
    <property type="component" value="Unassembled WGS sequence"/>
</dbReference>
<gene>
    <name evidence="1" type="ORF">BDW59DRAFT_135558</name>
</gene>
<protein>
    <submittedName>
        <fullName evidence="1">Uncharacterized protein</fullName>
    </submittedName>
</protein>
<evidence type="ECO:0000313" key="1">
    <source>
        <dbReference type="EMBL" id="KAL2816842.1"/>
    </source>
</evidence>
<proteinExistence type="predicted"/>
<keyword evidence="2" id="KW-1185">Reference proteome</keyword>
<dbReference type="EMBL" id="JBFXLS010000097">
    <property type="protein sequence ID" value="KAL2816842.1"/>
    <property type="molecule type" value="Genomic_DNA"/>
</dbReference>
<evidence type="ECO:0000313" key="2">
    <source>
        <dbReference type="Proteomes" id="UP001610335"/>
    </source>
</evidence>
<accession>A0ABR4HN73</accession>
<comment type="caution">
    <text evidence="1">The sequence shown here is derived from an EMBL/GenBank/DDBJ whole genome shotgun (WGS) entry which is preliminary data.</text>
</comment>